<comment type="caution">
    <text evidence="2">The sequence shown here is derived from an EMBL/GenBank/DDBJ whole genome shotgun (WGS) entry which is preliminary data.</text>
</comment>
<keyword evidence="3" id="KW-1185">Reference proteome</keyword>
<evidence type="ECO:0000313" key="2">
    <source>
        <dbReference type="EMBL" id="RDI46112.1"/>
    </source>
</evidence>
<gene>
    <name evidence="2" type="ORF">DFR68_11213</name>
</gene>
<sequence>MLDEMRRDALEFLLETEFYEHCLPGLGAVVEAGGQRWERALGVSDVTTGEPFRLGDHFRIGSVTKTFTATAVLQQIDRGRLGFDDTLEPFVPGIPNGERITIRHLLNMTSGVPDYADSSDWLPTVEGLTLDTADADWPQQRKIDVMRSMPAAFEPGAKARYHNGHYILLGLVLEQVTGNPAADVINGDVVAAVPSLKHTEFPSVAKLPDPHPAVYALDPDSRTLRELGDMNPHVLWTAAAMTSTIEDLLMWVRELADGTLLSADLQRERLAAPRQVDGWRGVHRYGLGVQRPGALVGHGGMTPGSSCAVFRYPAEDASVAVVSNGLVNNIVVSQAIALALMRALYPSYVDG</sequence>
<dbReference type="Proteomes" id="UP000255355">
    <property type="component" value="Unassembled WGS sequence"/>
</dbReference>
<dbReference type="InterPro" id="IPR050491">
    <property type="entry name" value="AmpC-like"/>
</dbReference>
<dbReference type="SUPFAM" id="SSF56601">
    <property type="entry name" value="beta-lactamase/transpeptidase-like"/>
    <property type="match status" value="1"/>
</dbReference>
<dbReference type="Pfam" id="PF00144">
    <property type="entry name" value="Beta-lactamase"/>
    <property type="match status" value="1"/>
</dbReference>
<dbReference type="InterPro" id="IPR001466">
    <property type="entry name" value="Beta-lactam-related"/>
</dbReference>
<evidence type="ECO:0000313" key="3">
    <source>
        <dbReference type="Proteomes" id="UP000255355"/>
    </source>
</evidence>
<organism evidence="2 3">
    <name type="scientific">Nocardia mexicana</name>
    <dbReference type="NCBI Taxonomy" id="279262"/>
    <lineage>
        <taxon>Bacteria</taxon>
        <taxon>Bacillati</taxon>
        <taxon>Actinomycetota</taxon>
        <taxon>Actinomycetes</taxon>
        <taxon>Mycobacteriales</taxon>
        <taxon>Nocardiaceae</taxon>
        <taxon>Nocardia</taxon>
    </lineage>
</organism>
<proteinExistence type="predicted"/>
<feature type="domain" description="Beta-lactamase-related" evidence="1">
    <location>
        <begin position="21"/>
        <end position="328"/>
    </location>
</feature>
<protein>
    <submittedName>
        <fullName evidence="2">D-alanyl-D-alanine carboxypeptidase</fullName>
    </submittedName>
</protein>
<dbReference type="STRING" id="1210089.GCA_001613165_07419"/>
<dbReference type="Gene3D" id="3.40.710.10">
    <property type="entry name" value="DD-peptidase/beta-lactamase superfamily"/>
    <property type="match status" value="1"/>
</dbReference>
<name>A0A370GQX3_9NOCA</name>
<evidence type="ECO:0000259" key="1">
    <source>
        <dbReference type="Pfam" id="PF00144"/>
    </source>
</evidence>
<dbReference type="PANTHER" id="PTHR46825">
    <property type="entry name" value="D-ALANYL-D-ALANINE-CARBOXYPEPTIDASE/ENDOPEPTIDASE AMPH"/>
    <property type="match status" value="1"/>
</dbReference>
<dbReference type="GO" id="GO:0004180">
    <property type="term" value="F:carboxypeptidase activity"/>
    <property type="evidence" value="ECO:0007669"/>
    <property type="project" value="UniProtKB-KW"/>
</dbReference>
<keyword evidence="2" id="KW-0645">Protease</keyword>
<dbReference type="PANTHER" id="PTHR46825:SF7">
    <property type="entry name" value="D-ALANYL-D-ALANINE CARBOXYPEPTIDASE"/>
    <property type="match status" value="1"/>
</dbReference>
<reference evidence="2 3" key="1">
    <citation type="submission" date="2018-07" db="EMBL/GenBank/DDBJ databases">
        <title>Genomic Encyclopedia of Type Strains, Phase IV (KMG-IV): sequencing the most valuable type-strain genomes for metagenomic binning, comparative biology and taxonomic classification.</title>
        <authorList>
            <person name="Goeker M."/>
        </authorList>
    </citation>
    <scope>NUCLEOTIDE SEQUENCE [LARGE SCALE GENOMIC DNA]</scope>
    <source>
        <strain evidence="2 3">DSM 44952</strain>
    </source>
</reference>
<dbReference type="OrthoDB" id="3174977at2"/>
<dbReference type="EMBL" id="QQAZ01000012">
    <property type="protein sequence ID" value="RDI46112.1"/>
    <property type="molecule type" value="Genomic_DNA"/>
</dbReference>
<dbReference type="AlphaFoldDB" id="A0A370GQX3"/>
<keyword evidence="2" id="KW-0378">Hydrolase</keyword>
<keyword evidence="2" id="KW-0121">Carboxypeptidase</keyword>
<dbReference type="InterPro" id="IPR012338">
    <property type="entry name" value="Beta-lactam/transpept-like"/>
</dbReference>
<accession>A0A370GQX3</accession>